<evidence type="ECO:0000256" key="1">
    <source>
        <dbReference type="SAM" id="MobiDB-lite"/>
    </source>
</evidence>
<proteinExistence type="predicted"/>
<accession>A0A8S1MJJ6</accession>
<reference evidence="2" key="1">
    <citation type="submission" date="2021-01" db="EMBL/GenBank/DDBJ databases">
        <authorList>
            <consortium name="Genoscope - CEA"/>
            <person name="William W."/>
        </authorList>
    </citation>
    <scope>NUCLEOTIDE SEQUENCE</scope>
</reference>
<gene>
    <name evidence="2" type="ORF">PSON_ATCC_30995.1.T0330155</name>
</gene>
<evidence type="ECO:0000313" key="3">
    <source>
        <dbReference type="Proteomes" id="UP000692954"/>
    </source>
</evidence>
<comment type="caution">
    <text evidence="2">The sequence shown here is derived from an EMBL/GenBank/DDBJ whole genome shotgun (WGS) entry which is preliminary data.</text>
</comment>
<dbReference type="AlphaFoldDB" id="A0A8S1MJJ6"/>
<dbReference type="EMBL" id="CAJJDN010000033">
    <property type="protein sequence ID" value="CAD8075294.1"/>
    <property type="molecule type" value="Genomic_DNA"/>
</dbReference>
<sequence>MQQSSFVLSNKQYGSINIQRKDVNDQQFTIFQNQKTTKKKVKDKGVNSYKPLAKTTHSPKLPRTQQITPKQFPLEDCLSKNQALMIPKKTQNEIVPVEKVQDFVQSLKSQNYGATNLYIQELRKLSKMILNN</sequence>
<evidence type="ECO:0000313" key="2">
    <source>
        <dbReference type="EMBL" id="CAD8075294.1"/>
    </source>
</evidence>
<feature type="compositionally biased region" description="Polar residues" evidence="1">
    <location>
        <begin position="55"/>
        <end position="66"/>
    </location>
</feature>
<dbReference type="Proteomes" id="UP000692954">
    <property type="component" value="Unassembled WGS sequence"/>
</dbReference>
<protein>
    <submittedName>
        <fullName evidence="2">Uncharacterized protein</fullName>
    </submittedName>
</protein>
<name>A0A8S1MJJ6_9CILI</name>
<feature type="region of interest" description="Disordered" evidence="1">
    <location>
        <begin position="41"/>
        <end position="66"/>
    </location>
</feature>
<keyword evidence="3" id="KW-1185">Reference proteome</keyword>
<organism evidence="2 3">
    <name type="scientific">Paramecium sonneborni</name>
    <dbReference type="NCBI Taxonomy" id="65129"/>
    <lineage>
        <taxon>Eukaryota</taxon>
        <taxon>Sar</taxon>
        <taxon>Alveolata</taxon>
        <taxon>Ciliophora</taxon>
        <taxon>Intramacronucleata</taxon>
        <taxon>Oligohymenophorea</taxon>
        <taxon>Peniculida</taxon>
        <taxon>Parameciidae</taxon>
        <taxon>Paramecium</taxon>
    </lineage>
</organism>